<evidence type="ECO:0000256" key="2">
    <source>
        <dbReference type="ARBA" id="ARBA00022840"/>
    </source>
</evidence>
<dbReference type="Gene3D" id="1.25.40.10">
    <property type="entry name" value="Tetratricopeptide repeat domain"/>
    <property type="match status" value="4"/>
</dbReference>
<organism evidence="5 6">
    <name type="scientific">Cercophora newfieldiana</name>
    <dbReference type="NCBI Taxonomy" id="92897"/>
    <lineage>
        <taxon>Eukaryota</taxon>
        <taxon>Fungi</taxon>
        <taxon>Dikarya</taxon>
        <taxon>Ascomycota</taxon>
        <taxon>Pezizomycotina</taxon>
        <taxon>Sordariomycetes</taxon>
        <taxon>Sordariomycetidae</taxon>
        <taxon>Sordariales</taxon>
        <taxon>Lasiosphaeriaceae</taxon>
        <taxon>Cercophora</taxon>
    </lineage>
</organism>
<dbReference type="InterPro" id="IPR000719">
    <property type="entry name" value="Prot_kinase_dom"/>
</dbReference>
<dbReference type="InterPro" id="IPR008271">
    <property type="entry name" value="Ser/Thr_kinase_AS"/>
</dbReference>
<feature type="domain" description="Protein kinase" evidence="4">
    <location>
        <begin position="49"/>
        <end position="357"/>
    </location>
</feature>
<name>A0AA39Y6U1_9PEZI</name>
<evidence type="ECO:0000259" key="4">
    <source>
        <dbReference type="PROSITE" id="PS50011"/>
    </source>
</evidence>
<dbReference type="SUPFAM" id="SSF56112">
    <property type="entry name" value="Protein kinase-like (PK-like)"/>
    <property type="match status" value="1"/>
</dbReference>
<protein>
    <recommendedName>
        <fullName evidence="4">Protein kinase domain-containing protein</fullName>
    </recommendedName>
</protein>
<evidence type="ECO:0000313" key="6">
    <source>
        <dbReference type="Proteomes" id="UP001174936"/>
    </source>
</evidence>
<dbReference type="AlphaFoldDB" id="A0AA39Y6U1"/>
<dbReference type="PROSITE" id="PS50011">
    <property type="entry name" value="PROTEIN_KINASE_DOM"/>
    <property type="match status" value="1"/>
</dbReference>
<dbReference type="EMBL" id="JAULSV010000004">
    <property type="protein sequence ID" value="KAK0646794.1"/>
    <property type="molecule type" value="Genomic_DNA"/>
</dbReference>
<keyword evidence="1 3" id="KW-0547">Nucleotide-binding</keyword>
<reference evidence="5" key="1">
    <citation type="submission" date="2023-06" db="EMBL/GenBank/DDBJ databases">
        <title>Genome-scale phylogeny and comparative genomics of the fungal order Sordariales.</title>
        <authorList>
            <consortium name="Lawrence Berkeley National Laboratory"/>
            <person name="Hensen N."/>
            <person name="Bonometti L."/>
            <person name="Westerberg I."/>
            <person name="Brannstrom I.O."/>
            <person name="Guillou S."/>
            <person name="Cros-Aarteil S."/>
            <person name="Calhoun S."/>
            <person name="Haridas S."/>
            <person name="Kuo A."/>
            <person name="Mondo S."/>
            <person name="Pangilinan J."/>
            <person name="Riley R."/>
            <person name="Labutti K."/>
            <person name="Andreopoulos B."/>
            <person name="Lipzen A."/>
            <person name="Chen C."/>
            <person name="Yanf M."/>
            <person name="Daum C."/>
            <person name="Ng V."/>
            <person name="Clum A."/>
            <person name="Steindorff A."/>
            <person name="Ohm R."/>
            <person name="Martin F."/>
            <person name="Silar P."/>
            <person name="Natvig D."/>
            <person name="Lalanne C."/>
            <person name="Gautier V."/>
            <person name="Ament-Velasquez S.L."/>
            <person name="Kruys A."/>
            <person name="Hutchinson M.I."/>
            <person name="Powell A.J."/>
            <person name="Barry K."/>
            <person name="Miller A.N."/>
            <person name="Grigoriev I.V."/>
            <person name="Debuchy R."/>
            <person name="Gladieux P."/>
            <person name="Thoren M.H."/>
            <person name="Johannesson H."/>
        </authorList>
    </citation>
    <scope>NUCLEOTIDE SEQUENCE</scope>
    <source>
        <strain evidence="5">SMH2532-1</strain>
    </source>
</reference>
<dbReference type="PROSITE" id="PS00108">
    <property type="entry name" value="PROTEIN_KINASE_ST"/>
    <property type="match status" value="1"/>
</dbReference>
<dbReference type="InterPro" id="IPR017441">
    <property type="entry name" value="Protein_kinase_ATP_BS"/>
</dbReference>
<dbReference type="PANTHER" id="PTHR46082:SF6">
    <property type="entry name" value="AAA+ ATPASE DOMAIN-CONTAINING PROTEIN-RELATED"/>
    <property type="match status" value="1"/>
</dbReference>
<dbReference type="InterPro" id="IPR011990">
    <property type="entry name" value="TPR-like_helical_dom_sf"/>
</dbReference>
<dbReference type="Pfam" id="PF13374">
    <property type="entry name" value="TPR_10"/>
    <property type="match status" value="1"/>
</dbReference>
<feature type="binding site" evidence="3">
    <location>
        <position position="77"/>
    </location>
    <ligand>
        <name>ATP</name>
        <dbReference type="ChEBI" id="CHEBI:30616"/>
    </ligand>
</feature>
<dbReference type="InterPro" id="IPR053137">
    <property type="entry name" value="NLR-like"/>
</dbReference>
<gene>
    <name evidence="5" type="ORF">B0T16DRAFT_493705</name>
</gene>
<dbReference type="InterPro" id="IPR011009">
    <property type="entry name" value="Kinase-like_dom_sf"/>
</dbReference>
<evidence type="ECO:0000256" key="1">
    <source>
        <dbReference type="ARBA" id="ARBA00022741"/>
    </source>
</evidence>
<accession>A0AA39Y6U1</accession>
<evidence type="ECO:0000313" key="5">
    <source>
        <dbReference type="EMBL" id="KAK0646794.1"/>
    </source>
</evidence>
<dbReference type="GO" id="GO:0004672">
    <property type="term" value="F:protein kinase activity"/>
    <property type="evidence" value="ECO:0007669"/>
    <property type="project" value="InterPro"/>
</dbReference>
<dbReference type="PROSITE" id="PS00107">
    <property type="entry name" value="PROTEIN_KINASE_ATP"/>
    <property type="match status" value="1"/>
</dbReference>
<keyword evidence="6" id="KW-1185">Reference proteome</keyword>
<dbReference type="Gene3D" id="1.10.510.10">
    <property type="entry name" value="Transferase(Phosphotransferase) domain 1"/>
    <property type="match status" value="1"/>
</dbReference>
<dbReference type="Pfam" id="PF13424">
    <property type="entry name" value="TPR_12"/>
    <property type="match status" value="2"/>
</dbReference>
<dbReference type="SUPFAM" id="SSF48452">
    <property type="entry name" value="TPR-like"/>
    <property type="match status" value="4"/>
</dbReference>
<comment type="caution">
    <text evidence="5">The sequence shown here is derived from an EMBL/GenBank/DDBJ whole genome shotgun (WGS) entry which is preliminary data.</text>
</comment>
<dbReference type="Proteomes" id="UP001174936">
    <property type="component" value="Unassembled WGS sequence"/>
</dbReference>
<dbReference type="GO" id="GO:0005524">
    <property type="term" value="F:ATP binding"/>
    <property type="evidence" value="ECO:0007669"/>
    <property type="project" value="UniProtKB-UniRule"/>
</dbReference>
<evidence type="ECO:0000256" key="3">
    <source>
        <dbReference type="PROSITE-ProRule" id="PRU10141"/>
    </source>
</evidence>
<dbReference type="PANTHER" id="PTHR46082">
    <property type="entry name" value="ATP/GTP-BINDING PROTEIN-RELATED"/>
    <property type="match status" value="1"/>
</dbReference>
<dbReference type="SMART" id="SM00220">
    <property type="entry name" value="S_TKc"/>
    <property type="match status" value="1"/>
</dbReference>
<proteinExistence type="predicted"/>
<keyword evidence="2 3" id="KW-0067">ATP-binding</keyword>
<dbReference type="Pfam" id="PF00069">
    <property type="entry name" value="Pkinase"/>
    <property type="match status" value="1"/>
</dbReference>
<sequence length="1274" mass="141276">MPTRRISRALRRPGGGGTKPQVISDACSLVDVFNAMRLCEFPVLPVSHQAGRGILGRGLSGDIRQAGADAETILVFKPGVPSMRERDDNYYQDWSSLAAEMMVLGHPTIRENHHIIQLLGVAFSVDASTGTRATAWPLLVTRRANLGNLELLLSRTEGQADGALRWQLFAEVAEAVYLLHASGVSHGDIKPSNFVVEQSGDQVNCELIDFGSCAVRGQDRLPTLNPPWNAPELREASHPLGFEYLAQADLFSLGLLWLHILLPLEVLAGAGICFLRSGQSDAAWEATILRLEQLKSAGPEPNDLASCILQTVAECALPRMQIQLLESVVRRMIMPTNGSRSAPWDDVLRLAKDHLSVDFITADNIPAVQPPTRGVRTESSPGHDKHALFELPLHLGELDDSHYIVRQTTLRDLEYKAQHSPCSECCRHYALMVAVSYWIGFGCIRDCKTKDKWLLAAGMSQADADALVDKIDREYQGTNRLPAHVLNELGIGVLQTADRAEEYQASGRLFEAETCLRAEIEAREAVFGSAHRCTIRLYREWAQVLRQQGRYEGAEAAQKMAVEATERAYGVDHSSSAMARLALADIWTGQGFPLKAKPIHIQDVPVLERALGADHPDVLVAMQQQAFALASEGRLQEAGDIVHRVIAKRSSVFGPEHPLTVKSQLSLVTILRADGRIKEAVEHMRAIEVKMRGALEGERMTEVTILLAQALVYNEMWHHEDAMERITKAHSVLDKMHLGPHDSLRLQAYEVQAAIYHTSHQMGKEEALLRQLLEGLDAEPHLNRASRTSTLALLSRNLLWQGRHREARMMAEALNHSLGPTPLQTDVDSYIASARNMADALSAEGQQTAAEEVLRRAYQACVDQFDLGHYTTVQVAESLADFWNQQRRYTESQECLEGILDKVRRQPGRSAVKVAQKLAVVYRELGELERAANLCSEAVQWASAAGGELHQNTLAVWNILASIRIRAGDLVDAERILTRIDRQCRDPRLSGYIKVNMRYLRTHQGRHQEALELAREGARLLEGTYDPSDRLIQEAHVLRELLQLEGLKDKNLEQEILDNIRRRGEIQGEANPGRVAMMADLAYHYGLSRRLHDAKNLFDQIEKLGGINERQQPAECATLLGKQADVSFRLGQLAEAEALERRALNIRLRIHGEDHASVLATKSNLASTLSALHRYPEAEDLLREILQVRMQQTVPAQPGSPETASPQSMQKLLATKRDLASVLFYQGRLTEALSILEGALETVAAGGASPGMVAQMSEMVQMVRKKINASIPGV</sequence>